<dbReference type="GO" id="GO:0005524">
    <property type="term" value="F:ATP binding"/>
    <property type="evidence" value="ECO:0007669"/>
    <property type="project" value="UniProtKB-KW"/>
</dbReference>
<dbReference type="Pfam" id="PF03109">
    <property type="entry name" value="ABC1"/>
    <property type="match status" value="1"/>
</dbReference>
<dbReference type="OrthoDB" id="201153at2759"/>
<keyword evidence="2" id="KW-0808">Transferase</keyword>
<evidence type="ECO:0000256" key="1">
    <source>
        <dbReference type="ARBA" id="ARBA00009670"/>
    </source>
</evidence>
<comment type="caution">
    <text evidence="7">The sequence shown here is derived from an EMBL/GenBank/DDBJ whole genome shotgun (WGS) entry which is preliminary data.</text>
</comment>
<evidence type="ECO:0000259" key="6">
    <source>
        <dbReference type="Pfam" id="PF03109"/>
    </source>
</evidence>
<comment type="similarity">
    <text evidence="1">Belongs to the protein kinase superfamily. ADCK protein kinase family.</text>
</comment>
<dbReference type="GO" id="GO:0016740">
    <property type="term" value="F:transferase activity"/>
    <property type="evidence" value="ECO:0007669"/>
    <property type="project" value="UniProtKB-KW"/>
</dbReference>
<evidence type="ECO:0000256" key="3">
    <source>
        <dbReference type="ARBA" id="ARBA00022741"/>
    </source>
</evidence>
<feature type="domain" description="ABC1 atypical kinase-like" evidence="6">
    <location>
        <begin position="337"/>
        <end position="603"/>
    </location>
</feature>
<dbReference type="CDD" id="cd13970">
    <property type="entry name" value="ABC1_ADCK3"/>
    <property type="match status" value="1"/>
</dbReference>
<feature type="region of interest" description="Disordered" evidence="5">
    <location>
        <begin position="200"/>
        <end position="227"/>
    </location>
</feature>
<name>A0A8H6LZ72_9AGAR</name>
<dbReference type="InterPro" id="IPR051409">
    <property type="entry name" value="Atypical_kinase_ADCK"/>
</dbReference>
<dbReference type="InterPro" id="IPR034646">
    <property type="entry name" value="ADCK3_dom"/>
</dbReference>
<gene>
    <name evidence="7" type="ORF">DFP72DRAFT_538169</name>
</gene>
<evidence type="ECO:0000256" key="4">
    <source>
        <dbReference type="ARBA" id="ARBA00022840"/>
    </source>
</evidence>
<accession>A0A8H6LZ72</accession>
<evidence type="ECO:0000313" key="7">
    <source>
        <dbReference type="EMBL" id="KAF6749523.1"/>
    </source>
</evidence>
<dbReference type="InterPro" id="IPR004147">
    <property type="entry name" value="ABC1_dom"/>
</dbReference>
<dbReference type="PANTHER" id="PTHR43851">
    <property type="match status" value="1"/>
</dbReference>
<protein>
    <submittedName>
        <fullName evidence="7">ABC1 family-domain-containing protein</fullName>
    </submittedName>
</protein>
<dbReference type="PANTHER" id="PTHR43851:SF3">
    <property type="entry name" value="COENZYME Q8"/>
    <property type="match status" value="1"/>
</dbReference>
<reference evidence="7 8" key="1">
    <citation type="submission" date="2020-07" db="EMBL/GenBank/DDBJ databases">
        <title>Comparative genomics of pyrophilous fungi reveals a link between fire events and developmental genes.</title>
        <authorList>
            <consortium name="DOE Joint Genome Institute"/>
            <person name="Steindorff A.S."/>
            <person name="Carver A."/>
            <person name="Calhoun S."/>
            <person name="Stillman K."/>
            <person name="Liu H."/>
            <person name="Lipzen A."/>
            <person name="Pangilinan J."/>
            <person name="Labutti K."/>
            <person name="Bruns T.D."/>
            <person name="Grigoriev I.V."/>
        </authorList>
    </citation>
    <scope>NUCLEOTIDE SEQUENCE [LARGE SCALE GENOMIC DNA]</scope>
    <source>
        <strain evidence="7 8">CBS 144469</strain>
    </source>
</reference>
<proteinExistence type="inferred from homology"/>
<evidence type="ECO:0000256" key="2">
    <source>
        <dbReference type="ARBA" id="ARBA00022679"/>
    </source>
</evidence>
<dbReference type="Proteomes" id="UP000521943">
    <property type="component" value="Unassembled WGS sequence"/>
</dbReference>
<dbReference type="GO" id="GO:0006744">
    <property type="term" value="P:ubiquinone biosynthetic process"/>
    <property type="evidence" value="ECO:0007669"/>
    <property type="project" value="TreeGrafter"/>
</dbReference>
<feature type="compositionally biased region" description="Low complexity" evidence="5">
    <location>
        <begin position="214"/>
        <end position="225"/>
    </location>
</feature>
<dbReference type="EMBL" id="JACGCI010000062">
    <property type="protein sequence ID" value="KAF6749523.1"/>
    <property type="molecule type" value="Genomic_DNA"/>
</dbReference>
<keyword evidence="3" id="KW-0547">Nucleotide-binding</keyword>
<evidence type="ECO:0000313" key="8">
    <source>
        <dbReference type="Proteomes" id="UP000521943"/>
    </source>
</evidence>
<dbReference type="AlphaFoldDB" id="A0A8H6LZ72"/>
<sequence length="728" mass="80190">MSRPSGTYNALCVLYSLSQVLGHAAKHRAAQASHTTAGGAIKVVLDAATRTSALTAPLSSTIASAEPSTSKPVAAELRRMEQRREREIEDEEFRKVLNTRWEDRNPQESRVSKPFNLHLNMGSEDAGTSGTLNGFIRTNDLTSDVLEVEGEVQFKMQMKVPQEVAPEPIVPQESARVDERIPPYPTLESPAEAFQEPTTLAPSTFTTPPPSPPTTDTTTETSPLLIPATNDTTEIITNQRPLRTLQSSKVPSSRIGRLFHYGGLAASLSYGAAAELIRRGTGTTDEASSSLMLTEANVKRLVGKLSQMRGAALKLGQFMSIQDTHVLPPELDEIFRRVQDGAHYMPDWQMEKVLSTSFGPNWCNPDKPDETVFLSFDRVPFAAASIGQVHRAVLAPRHLPPGVGDPEHGLEVAVKVQFPNIANSITSDLGYVKMLLTAGRLLPKGLFLDRTIEVMSAELADECSYTREASFLQKFASPEYLGADPRFKVPWVWQGSSDTVLVMERVGGVGVGDVSSGEIGERLSQEDRNSIAEGIVELCLKELFEFRTMQTDPNWTNFLWNAETRQIELVDFGATRTYSKQFMDGWLSLLQAAASGNKEACVEWSIKLGYLTGKENEIMVNAHVHSMTLLATPFRTDTPQPFSFGPTSQWAQITKEIRDQIPVMLAHRLTPPPRETYSLNRKLSGAFLLASRLGAEVNTRRIWEKVVDSYKFGPIQSKGGENGLDGVD</sequence>
<keyword evidence="8" id="KW-1185">Reference proteome</keyword>
<organism evidence="7 8">
    <name type="scientific">Ephemerocybe angulata</name>
    <dbReference type="NCBI Taxonomy" id="980116"/>
    <lineage>
        <taxon>Eukaryota</taxon>
        <taxon>Fungi</taxon>
        <taxon>Dikarya</taxon>
        <taxon>Basidiomycota</taxon>
        <taxon>Agaricomycotina</taxon>
        <taxon>Agaricomycetes</taxon>
        <taxon>Agaricomycetidae</taxon>
        <taxon>Agaricales</taxon>
        <taxon>Agaricineae</taxon>
        <taxon>Psathyrellaceae</taxon>
        <taxon>Ephemerocybe</taxon>
    </lineage>
</organism>
<evidence type="ECO:0000256" key="5">
    <source>
        <dbReference type="SAM" id="MobiDB-lite"/>
    </source>
</evidence>
<keyword evidence="4" id="KW-0067">ATP-binding</keyword>